<comment type="similarity">
    <text evidence="1 7">Belongs to the glycosyl hydrolase 5 (cellulase A) family.</text>
</comment>
<evidence type="ECO:0000256" key="5">
    <source>
        <dbReference type="ARBA" id="ARBA00036824"/>
    </source>
</evidence>
<dbReference type="EC" id="3.2.1.58" evidence="6"/>
<sequence>MLLLSSLLALAGVVSALPATSPSPRAKQQNRDVNVGWPYGSQKIRGVNIGGWLVIEPFITPSLFESTGNNAIVDEYTFGQYQDYDTAHSALTKHWNEWFTEDDFAQIAAAGLNHVRIPIGYWAYDISAGEPYHQGQADYLDKAIGWARNHGLKVLIDLHGVPGSQNGYDNSGRRGDATWQNDYNNVQRSINIIGSLSRKYSDPAYYQVVTMLGLLNEPATYLNDQLLQTTRQYWYDAYGAARYPWAPQGSSAKSGLEIVIHDGFQPLSTFDNYMTEPTYEDVFLDTHNYQVFNDDYQTWTWDRHISEICGKASTYSQSPLNLMVGEWSLATTDCAKYLNGRGIGSRYDGSYSGSTYHGTCSDKSNDVSQYSNEYKAFMRKFFDVQTQVYERNGQGYIHWTWKTEDAGDWSYKAGLDGGWIPQNAADHQYSYESLCG</sequence>
<proteinExistence type="inferred from homology"/>
<dbReference type="PANTHER" id="PTHR31297:SF42">
    <property type="entry name" value="GLYCOSIDE HYDROLASE FAMILY 5 DOMAIN-CONTAINING PROTEIN"/>
    <property type="match status" value="1"/>
</dbReference>
<dbReference type="FunFam" id="3.20.20.80:FF:000033">
    <property type="entry name" value="Glucan 1,3-beta-glucosidase A"/>
    <property type="match status" value="1"/>
</dbReference>
<dbReference type="GO" id="GO:0071555">
    <property type="term" value="P:cell wall organization"/>
    <property type="evidence" value="ECO:0007669"/>
    <property type="project" value="UniProtKB-KW"/>
</dbReference>
<evidence type="ECO:0000256" key="4">
    <source>
        <dbReference type="ARBA" id="ARBA00023316"/>
    </source>
</evidence>
<keyword evidence="8" id="KW-0732">Signal</keyword>
<feature type="domain" description="Glycoside hydrolase family 5" evidence="9">
    <location>
        <begin position="92"/>
        <end position="224"/>
    </location>
</feature>
<keyword evidence="3 7" id="KW-0326">Glycosidase</keyword>
<name>A0AAW0YX19_9TREE</name>
<dbReference type="InterPro" id="IPR017853">
    <property type="entry name" value="GH"/>
</dbReference>
<evidence type="ECO:0000256" key="6">
    <source>
        <dbReference type="ARBA" id="ARBA00038929"/>
    </source>
</evidence>
<dbReference type="GO" id="GO:0009251">
    <property type="term" value="P:glucan catabolic process"/>
    <property type="evidence" value="ECO:0007669"/>
    <property type="project" value="TreeGrafter"/>
</dbReference>
<dbReference type="GO" id="GO:0004338">
    <property type="term" value="F:glucan exo-1,3-beta-glucosidase activity"/>
    <property type="evidence" value="ECO:0007669"/>
    <property type="project" value="UniProtKB-EC"/>
</dbReference>
<reference evidence="10 11" key="1">
    <citation type="journal article" date="2024" name="bioRxiv">
        <title>Comparative genomics of Cryptococcus and Kwoniella reveals pathogenesis evolution and contrasting karyotype dynamics via intercentromeric recombination or chromosome fusion.</title>
        <authorList>
            <person name="Coelho M.A."/>
            <person name="David-Palma M."/>
            <person name="Shea T."/>
            <person name="Bowers K."/>
            <person name="McGinley-Smith S."/>
            <person name="Mohammad A.W."/>
            <person name="Gnirke A."/>
            <person name="Yurkov A.M."/>
            <person name="Nowrousian M."/>
            <person name="Sun S."/>
            <person name="Cuomo C.A."/>
            <person name="Heitman J."/>
        </authorList>
    </citation>
    <scope>NUCLEOTIDE SEQUENCE [LARGE SCALE GENOMIC DNA]</scope>
    <source>
        <strain evidence="10 11">CBS 13917</strain>
    </source>
</reference>
<gene>
    <name evidence="10" type="ORF">IAR55_003512</name>
</gene>
<dbReference type="Pfam" id="PF00150">
    <property type="entry name" value="Cellulase"/>
    <property type="match status" value="1"/>
</dbReference>
<dbReference type="RefSeq" id="XP_066803011.1">
    <property type="nucleotide sequence ID" value="XM_066946619.1"/>
</dbReference>
<protein>
    <recommendedName>
        <fullName evidence="6">glucan 1,3-beta-glucosidase</fullName>
        <ecNumber evidence="6">3.2.1.58</ecNumber>
    </recommendedName>
</protein>
<evidence type="ECO:0000256" key="3">
    <source>
        <dbReference type="ARBA" id="ARBA00023295"/>
    </source>
</evidence>
<dbReference type="GO" id="GO:0005576">
    <property type="term" value="C:extracellular region"/>
    <property type="evidence" value="ECO:0007669"/>
    <property type="project" value="TreeGrafter"/>
</dbReference>
<comment type="catalytic activity">
    <reaction evidence="5">
        <text>Successive hydrolysis of beta-D-glucose units from the non-reducing ends of (1-&gt;3)-beta-D-glucans, releasing alpha-glucose.</text>
        <dbReference type="EC" id="3.2.1.58"/>
    </reaction>
</comment>
<keyword evidence="11" id="KW-1185">Reference proteome</keyword>
<dbReference type="KEGG" id="kne:92180770"/>
<dbReference type="AlphaFoldDB" id="A0AAW0YX19"/>
<accession>A0AAW0YX19</accession>
<dbReference type="PANTHER" id="PTHR31297">
    <property type="entry name" value="GLUCAN ENDO-1,6-BETA-GLUCOSIDASE B"/>
    <property type="match status" value="1"/>
</dbReference>
<evidence type="ECO:0000256" key="1">
    <source>
        <dbReference type="ARBA" id="ARBA00005641"/>
    </source>
</evidence>
<evidence type="ECO:0000256" key="8">
    <source>
        <dbReference type="SAM" id="SignalP"/>
    </source>
</evidence>
<dbReference type="Proteomes" id="UP001388673">
    <property type="component" value="Unassembled WGS sequence"/>
</dbReference>
<organism evidence="10 11">
    <name type="scientific">Kwoniella newhampshirensis</name>
    <dbReference type="NCBI Taxonomy" id="1651941"/>
    <lineage>
        <taxon>Eukaryota</taxon>
        <taxon>Fungi</taxon>
        <taxon>Dikarya</taxon>
        <taxon>Basidiomycota</taxon>
        <taxon>Agaricomycotina</taxon>
        <taxon>Tremellomycetes</taxon>
        <taxon>Tremellales</taxon>
        <taxon>Cryptococcaceae</taxon>
        <taxon>Kwoniella</taxon>
    </lineage>
</organism>
<evidence type="ECO:0000313" key="11">
    <source>
        <dbReference type="Proteomes" id="UP001388673"/>
    </source>
</evidence>
<dbReference type="GO" id="GO:0009986">
    <property type="term" value="C:cell surface"/>
    <property type="evidence" value="ECO:0007669"/>
    <property type="project" value="TreeGrafter"/>
</dbReference>
<dbReference type="InterPro" id="IPR050386">
    <property type="entry name" value="Glycosyl_hydrolase_5"/>
</dbReference>
<evidence type="ECO:0000256" key="2">
    <source>
        <dbReference type="ARBA" id="ARBA00022801"/>
    </source>
</evidence>
<keyword evidence="2 7" id="KW-0378">Hydrolase</keyword>
<comment type="caution">
    <text evidence="10">The sequence shown here is derived from an EMBL/GenBank/DDBJ whole genome shotgun (WGS) entry which is preliminary data.</text>
</comment>
<evidence type="ECO:0000259" key="9">
    <source>
        <dbReference type="Pfam" id="PF00150"/>
    </source>
</evidence>
<dbReference type="SUPFAM" id="SSF51445">
    <property type="entry name" value="(Trans)glycosidases"/>
    <property type="match status" value="1"/>
</dbReference>
<dbReference type="EMBL" id="JBCAWK010000006">
    <property type="protein sequence ID" value="KAK8854773.1"/>
    <property type="molecule type" value="Genomic_DNA"/>
</dbReference>
<feature type="chain" id="PRO_5043710298" description="glucan 1,3-beta-glucosidase" evidence="8">
    <location>
        <begin position="17"/>
        <end position="436"/>
    </location>
</feature>
<keyword evidence="4" id="KW-0961">Cell wall biogenesis/degradation</keyword>
<evidence type="ECO:0000313" key="10">
    <source>
        <dbReference type="EMBL" id="KAK8854773.1"/>
    </source>
</evidence>
<evidence type="ECO:0000256" key="7">
    <source>
        <dbReference type="RuleBase" id="RU361153"/>
    </source>
</evidence>
<feature type="signal peptide" evidence="8">
    <location>
        <begin position="1"/>
        <end position="16"/>
    </location>
</feature>
<dbReference type="GeneID" id="92180770"/>
<dbReference type="Gene3D" id="3.20.20.80">
    <property type="entry name" value="Glycosidases"/>
    <property type="match status" value="1"/>
</dbReference>
<dbReference type="InterPro" id="IPR001547">
    <property type="entry name" value="Glyco_hydro_5"/>
</dbReference>